<dbReference type="PANTHER" id="PTHR46386">
    <property type="entry name" value="NUCLEAR BODY PROTEIN SP140"/>
    <property type="match status" value="1"/>
</dbReference>
<dbReference type="SMART" id="SM00258">
    <property type="entry name" value="SAND"/>
    <property type="match status" value="1"/>
</dbReference>
<feature type="domain" description="HSR" evidence="11">
    <location>
        <begin position="8"/>
        <end position="124"/>
    </location>
</feature>
<dbReference type="CDD" id="cd15626">
    <property type="entry name" value="PHD_SP110_140"/>
    <property type="match status" value="1"/>
</dbReference>
<evidence type="ECO:0000259" key="11">
    <source>
        <dbReference type="PROSITE" id="PS51414"/>
    </source>
</evidence>
<dbReference type="InterPro" id="IPR013083">
    <property type="entry name" value="Znf_RING/FYVE/PHD"/>
</dbReference>
<keyword evidence="6" id="KW-0238">DNA-binding</keyword>
<dbReference type="InterPro" id="IPR019786">
    <property type="entry name" value="Zinc_finger_PHD-type_CS"/>
</dbReference>
<keyword evidence="13" id="KW-1185">Reference proteome</keyword>
<dbReference type="InterPro" id="IPR004865">
    <property type="entry name" value="HSR_dom"/>
</dbReference>
<evidence type="ECO:0000256" key="1">
    <source>
        <dbReference type="ARBA" id="ARBA00022553"/>
    </source>
</evidence>
<feature type="domain" description="PHD-type" evidence="9">
    <location>
        <begin position="283"/>
        <end position="329"/>
    </location>
</feature>
<feature type="compositionally biased region" description="Basic residues" evidence="8">
    <location>
        <begin position="178"/>
        <end position="187"/>
    </location>
</feature>
<evidence type="ECO:0000256" key="5">
    <source>
        <dbReference type="ARBA" id="ARBA00023117"/>
    </source>
</evidence>
<dbReference type="InterPro" id="IPR001965">
    <property type="entry name" value="Znf_PHD"/>
</dbReference>
<protein>
    <recommendedName>
        <fullName evidence="14">Nuclear body protein SP140-like protein</fullName>
    </recommendedName>
</protein>
<dbReference type="PROSITE" id="PS50864">
    <property type="entry name" value="SAND"/>
    <property type="match status" value="1"/>
</dbReference>
<reference evidence="12" key="1">
    <citation type="submission" date="2023-12" db="EMBL/GenBank/DDBJ databases">
        <authorList>
            <person name="Brown T."/>
        </authorList>
    </citation>
    <scope>NUCLEOTIDE SEQUENCE</scope>
</reference>
<dbReference type="PANTHER" id="PTHR46386:SF13">
    <property type="entry name" value="RIKEN CDNA A630001G21 GENE"/>
    <property type="match status" value="1"/>
</dbReference>
<proteinExistence type="predicted"/>
<dbReference type="EMBL" id="OY882865">
    <property type="protein sequence ID" value="CAK6448319.1"/>
    <property type="molecule type" value="Genomic_DNA"/>
</dbReference>
<evidence type="ECO:0000256" key="4">
    <source>
        <dbReference type="ARBA" id="ARBA00022833"/>
    </source>
</evidence>
<dbReference type="PROSITE" id="PS01359">
    <property type="entry name" value="ZF_PHD_1"/>
    <property type="match status" value="1"/>
</dbReference>
<sequence length="446" mass="51601">MASGGRDLSTRMSAEDENIVNKYTNDIALTCFKKYKVEISGAITTTFPFLELIRDRGFITDEMYEKSQESFKKRFTVHEVIYDVLSELEKKFDMSILQALFSKVIMNKYTDLYRIYKIFNKEIPDIKSFLESDEEENEERPNYHLEQGMPSGQEARNESSQASDIMGTVDIGNNSKSGKAKKRKRTTMHTEETGNFNAEILPVTCGDVMGILIKRKLQRGATVKCIRTEDGKWCTPREFEGEGGYEKASNWKSTVYCRGRSLKWLIESGYLPQPPHDRKRKLEKKCNICGDEGKIFKCSFCLSFFHEDCHIPPVELERKDWLCTFCTIEESPQSQQHASYSEVLLRQMGPEEKSKCVFLLLKLYCHLEKNIFQNIPDEHYVQKASQCLQTLRTLDEIKNKLNGGCFTKVNGLVVDMKKICQDSKHNDSVLTEEEFEKIFKEVFSIQ</sequence>
<dbReference type="Gene3D" id="3.10.390.10">
    <property type="entry name" value="SAND domain-like"/>
    <property type="match status" value="1"/>
</dbReference>
<dbReference type="SMART" id="SM00249">
    <property type="entry name" value="PHD"/>
    <property type="match status" value="1"/>
</dbReference>
<evidence type="ECO:0000313" key="12">
    <source>
        <dbReference type="EMBL" id="CAK6448319.1"/>
    </source>
</evidence>
<dbReference type="InterPro" id="IPR043563">
    <property type="entry name" value="Sp110/Sp140/Sp140L-like"/>
</dbReference>
<dbReference type="Pfam" id="PF01342">
    <property type="entry name" value="SAND"/>
    <property type="match status" value="1"/>
</dbReference>
<organism evidence="12 13">
    <name type="scientific">Pipistrellus nathusii</name>
    <name type="common">Nathusius' pipistrelle</name>
    <dbReference type="NCBI Taxonomy" id="59473"/>
    <lineage>
        <taxon>Eukaryota</taxon>
        <taxon>Metazoa</taxon>
        <taxon>Chordata</taxon>
        <taxon>Craniata</taxon>
        <taxon>Vertebrata</taxon>
        <taxon>Euteleostomi</taxon>
        <taxon>Mammalia</taxon>
        <taxon>Eutheria</taxon>
        <taxon>Laurasiatheria</taxon>
        <taxon>Chiroptera</taxon>
        <taxon>Yangochiroptera</taxon>
        <taxon>Vespertilionidae</taxon>
        <taxon>Pipistrellus</taxon>
    </lineage>
</organism>
<evidence type="ECO:0008006" key="14">
    <source>
        <dbReference type="Google" id="ProtNLM"/>
    </source>
</evidence>
<dbReference type="InterPro" id="IPR011011">
    <property type="entry name" value="Znf_FYVE_PHD"/>
</dbReference>
<accession>A0ABP0ADL4</accession>
<dbReference type="SUPFAM" id="SSF57903">
    <property type="entry name" value="FYVE/PHD zinc finger"/>
    <property type="match status" value="1"/>
</dbReference>
<evidence type="ECO:0000256" key="7">
    <source>
        <dbReference type="PROSITE-ProRule" id="PRU00146"/>
    </source>
</evidence>
<dbReference type="InterPro" id="IPR019787">
    <property type="entry name" value="Znf_PHD-finger"/>
</dbReference>
<dbReference type="Gene3D" id="3.30.40.10">
    <property type="entry name" value="Zinc/RING finger domain, C3HC4 (zinc finger)"/>
    <property type="match status" value="1"/>
</dbReference>
<evidence type="ECO:0000256" key="8">
    <source>
        <dbReference type="SAM" id="MobiDB-lite"/>
    </source>
</evidence>
<name>A0ABP0ADL4_PIPNA</name>
<keyword evidence="1" id="KW-0597">Phosphoprotein</keyword>
<evidence type="ECO:0000256" key="3">
    <source>
        <dbReference type="ARBA" id="ARBA00022771"/>
    </source>
</evidence>
<feature type="region of interest" description="Disordered" evidence="8">
    <location>
        <begin position="131"/>
        <end position="190"/>
    </location>
</feature>
<dbReference type="InterPro" id="IPR000770">
    <property type="entry name" value="SAND_dom"/>
</dbReference>
<evidence type="ECO:0000259" key="9">
    <source>
        <dbReference type="PROSITE" id="PS50016"/>
    </source>
</evidence>
<keyword evidence="3 7" id="KW-0863">Zinc-finger</keyword>
<keyword evidence="2" id="KW-0479">Metal-binding</keyword>
<dbReference type="Pfam" id="PF03172">
    <property type="entry name" value="HSR"/>
    <property type="match status" value="1"/>
</dbReference>
<dbReference type="InterPro" id="IPR036427">
    <property type="entry name" value="Bromodomain-like_sf"/>
</dbReference>
<dbReference type="SUPFAM" id="SSF47370">
    <property type="entry name" value="Bromodomain"/>
    <property type="match status" value="1"/>
</dbReference>
<evidence type="ECO:0000256" key="6">
    <source>
        <dbReference type="ARBA" id="ARBA00023125"/>
    </source>
</evidence>
<keyword evidence="5" id="KW-0103">Bromodomain</keyword>
<evidence type="ECO:0000259" key="10">
    <source>
        <dbReference type="PROSITE" id="PS50864"/>
    </source>
</evidence>
<keyword evidence="4" id="KW-0862">Zinc</keyword>
<gene>
    <name evidence="12" type="ORF">MPIPNATIZW_LOCUS16625</name>
</gene>
<evidence type="ECO:0000256" key="2">
    <source>
        <dbReference type="ARBA" id="ARBA00022723"/>
    </source>
</evidence>
<dbReference type="PROSITE" id="PS51414">
    <property type="entry name" value="HSR"/>
    <property type="match status" value="1"/>
</dbReference>
<dbReference type="PROSITE" id="PS50016">
    <property type="entry name" value="ZF_PHD_2"/>
    <property type="match status" value="1"/>
</dbReference>
<dbReference type="Gene3D" id="1.20.920.10">
    <property type="entry name" value="Bromodomain-like"/>
    <property type="match status" value="1"/>
</dbReference>
<dbReference type="SUPFAM" id="SSF63763">
    <property type="entry name" value="SAND domain-like"/>
    <property type="match status" value="1"/>
</dbReference>
<evidence type="ECO:0000313" key="13">
    <source>
        <dbReference type="Proteomes" id="UP001314169"/>
    </source>
</evidence>
<dbReference type="Proteomes" id="UP001314169">
    <property type="component" value="Chromosome 8"/>
</dbReference>
<feature type="domain" description="SAND" evidence="10">
    <location>
        <begin position="191"/>
        <end position="272"/>
    </location>
</feature>
<dbReference type="InterPro" id="IPR010919">
    <property type="entry name" value="SAND-like_dom_sf"/>
</dbReference>